<keyword evidence="3" id="KW-0804">Transcription</keyword>
<dbReference type="InterPro" id="IPR036390">
    <property type="entry name" value="WH_DNA-bd_sf"/>
</dbReference>
<dbReference type="PROSITE" id="PS50995">
    <property type="entry name" value="HTH_MARR_2"/>
    <property type="match status" value="1"/>
</dbReference>
<feature type="domain" description="HTH marR-type" evidence="4">
    <location>
        <begin position="16"/>
        <end position="150"/>
    </location>
</feature>
<dbReference type="OrthoDB" id="763883at2"/>
<dbReference type="Pfam" id="PF01047">
    <property type="entry name" value="MarR"/>
    <property type="match status" value="1"/>
</dbReference>
<dbReference type="PRINTS" id="PR00598">
    <property type="entry name" value="HTHMARR"/>
</dbReference>
<reference evidence="5 6" key="1">
    <citation type="submission" date="2016-10" db="EMBL/GenBank/DDBJ databases">
        <authorList>
            <person name="de Groot N.N."/>
        </authorList>
    </citation>
    <scope>NUCLEOTIDE SEQUENCE [LARGE SCALE GENOMIC DNA]</scope>
    <source>
        <strain evidence="5 6">DSM 17794</strain>
    </source>
</reference>
<keyword evidence="6" id="KW-1185">Reference proteome</keyword>
<dbReference type="Gene3D" id="1.10.10.10">
    <property type="entry name" value="Winged helix-like DNA-binding domain superfamily/Winged helix DNA-binding domain"/>
    <property type="match status" value="1"/>
</dbReference>
<dbReference type="InterPro" id="IPR000835">
    <property type="entry name" value="HTH_MarR-typ"/>
</dbReference>
<dbReference type="GO" id="GO:0003700">
    <property type="term" value="F:DNA-binding transcription factor activity"/>
    <property type="evidence" value="ECO:0007669"/>
    <property type="project" value="InterPro"/>
</dbReference>
<protein>
    <submittedName>
        <fullName evidence="5">DNA-binding transcriptional regulator, MarR family</fullName>
    </submittedName>
</protein>
<evidence type="ECO:0000259" key="4">
    <source>
        <dbReference type="PROSITE" id="PS50995"/>
    </source>
</evidence>
<dbReference type="STRING" id="287099.SAMN05660413_02648"/>
<keyword evidence="2 5" id="KW-0238">DNA-binding</keyword>
<keyword evidence="1" id="KW-0805">Transcription regulation</keyword>
<dbReference type="InterPro" id="IPR036388">
    <property type="entry name" value="WH-like_DNA-bd_sf"/>
</dbReference>
<dbReference type="Proteomes" id="UP000199153">
    <property type="component" value="Unassembled WGS sequence"/>
</dbReference>
<dbReference type="SUPFAM" id="SSF46785">
    <property type="entry name" value="Winged helix' DNA-binding domain"/>
    <property type="match status" value="1"/>
</dbReference>
<name>A0A1I5C0P7_9FLAO</name>
<accession>A0A1I5C0P7</accession>
<dbReference type="SMART" id="SM00347">
    <property type="entry name" value="HTH_MARR"/>
    <property type="match status" value="1"/>
</dbReference>
<evidence type="ECO:0000313" key="6">
    <source>
        <dbReference type="Proteomes" id="UP000199153"/>
    </source>
</evidence>
<sequence>MNIEETIKATNKLPESRRLILNILVTANHINDRIGEALKGFDLSIPQFNVLRILRGQKGKPANLSTIQERMVSRMSNTTRLVDKLIAKGLVERVTCEANRRKVEISITKKGLEFLHEVDPVIDNIETEITSRINSVENELINEKLNELRA</sequence>
<evidence type="ECO:0000256" key="2">
    <source>
        <dbReference type="ARBA" id="ARBA00023125"/>
    </source>
</evidence>
<evidence type="ECO:0000313" key="5">
    <source>
        <dbReference type="EMBL" id="SFN80497.1"/>
    </source>
</evidence>
<organism evidence="5 6">
    <name type="scientific">Salegentibacter flavus</name>
    <dbReference type="NCBI Taxonomy" id="287099"/>
    <lineage>
        <taxon>Bacteria</taxon>
        <taxon>Pseudomonadati</taxon>
        <taxon>Bacteroidota</taxon>
        <taxon>Flavobacteriia</taxon>
        <taxon>Flavobacteriales</taxon>
        <taxon>Flavobacteriaceae</taxon>
        <taxon>Salegentibacter</taxon>
    </lineage>
</organism>
<dbReference type="PANTHER" id="PTHR42756">
    <property type="entry name" value="TRANSCRIPTIONAL REGULATOR, MARR"/>
    <property type="match status" value="1"/>
</dbReference>
<dbReference type="GO" id="GO:0003677">
    <property type="term" value="F:DNA binding"/>
    <property type="evidence" value="ECO:0007669"/>
    <property type="project" value="UniProtKB-KW"/>
</dbReference>
<dbReference type="RefSeq" id="WP_093410529.1">
    <property type="nucleotide sequence ID" value="NZ_FOVL01000018.1"/>
</dbReference>
<dbReference type="EMBL" id="FOVL01000018">
    <property type="protein sequence ID" value="SFN80497.1"/>
    <property type="molecule type" value="Genomic_DNA"/>
</dbReference>
<dbReference type="AlphaFoldDB" id="A0A1I5C0P7"/>
<proteinExistence type="predicted"/>
<evidence type="ECO:0000256" key="3">
    <source>
        <dbReference type="ARBA" id="ARBA00023163"/>
    </source>
</evidence>
<gene>
    <name evidence="5" type="ORF">SAMN05660413_02648</name>
</gene>
<dbReference type="PANTHER" id="PTHR42756:SF1">
    <property type="entry name" value="TRANSCRIPTIONAL REPRESSOR OF EMRAB OPERON"/>
    <property type="match status" value="1"/>
</dbReference>
<evidence type="ECO:0000256" key="1">
    <source>
        <dbReference type="ARBA" id="ARBA00023015"/>
    </source>
</evidence>